<sequence length="524" mass="58346">MKVNKIGKVITIIALVLTMAGCGNPKENNQQVGESKSGSESKGGGELRVAFNAQPPTMDPLMTTAAATKYAGRHIFESLMTLNSKYQPEPMLAESVDKSEDGKTYTFHLRKGVKFHNGKEMTAEDVVASMNRWKQKSGTAKTLGDISFVAKDNDTVLLQLKAPSTPALTILATQTQFAAVMPKEVIEAAKEIGVSEIIGTGPFKFVEWKKDQYIHLTKYNEYKAVNAPADGLAGKKEALVGDLYFDIVTNASTRETGLQTGQYDIAAALPHDSYERLKGTSNVKVITETNVALSIYFNKKQGIFTDLKERKAVNAALDADKILMAAFSNKELYKLNYQYMPHEFWVTEAGKKEYNQKDPEKAKRFLQEAGYHGQEIRLATTQDYPYVYNAAVVIKEQLEQVGMKVKLDVSDFASYSTKREDPTKWDMLVVSDLFRATPGELGILQPQNYGWTDDPKIASSLQAINAAASPAEMKKLWDELHGYIWDYLPGVKLADFAFFDATTDKVQGYKPFDGMIFWNTKVLK</sequence>
<evidence type="ECO:0000256" key="4">
    <source>
        <dbReference type="SAM" id="MobiDB-lite"/>
    </source>
</evidence>
<dbReference type="PANTHER" id="PTHR30290:SF38">
    <property type="entry name" value="D,D-DIPEPTIDE-BINDING PERIPLASMIC PROTEIN DDPA-RELATED"/>
    <property type="match status" value="1"/>
</dbReference>
<evidence type="ECO:0000256" key="3">
    <source>
        <dbReference type="ARBA" id="ARBA00022729"/>
    </source>
</evidence>
<feature type="domain" description="Solute-binding protein family 5" evidence="5">
    <location>
        <begin position="87"/>
        <end position="431"/>
    </location>
</feature>
<dbReference type="PROSITE" id="PS51257">
    <property type="entry name" value="PROKAR_LIPOPROTEIN"/>
    <property type="match status" value="1"/>
</dbReference>
<reference evidence="6 7" key="1">
    <citation type="submission" date="2021-03" db="EMBL/GenBank/DDBJ databases">
        <title>Genomic Encyclopedia of Type Strains, Phase IV (KMG-IV): sequencing the most valuable type-strain genomes for metagenomic binning, comparative biology and taxonomic classification.</title>
        <authorList>
            <person name="Goeker M."/>
        </authorList>
    </citation>
    <scope>NUCLEOTIDE SEQUENCE [LARGE SCALE GENOMIC DNA]</scope>
    <source>
        <strain evidence="6 7">DSM 24950</strain>
    </source>
</reference>
<dbReference type="Gene3D" id="3.10.105.10">
    <property type="entry name" value="Dipeptide-binding Protein, Domain 3"/>
    <property type="match status" value="1"/>
</dbReference>
<dbReference type="PROSITE" id="PS01040">
    <property type="entry name" value="SBP_BACTERIAL_5"/>
    <property type="match status" value="1"/>
</dbReference>
<dbReference type="Proteomes" id="UP001519344">
    <property type="component" value="Unassembled WGS sequence"/>
</dbReference>
<keyword evidence="3" id="KW-0732">Signal</keyword>
<dbReference type="EMBL" id="JAGGKV010000011">
    <property type="protein sequence ID" value="MBP1964992.1"/>
    <property type="molecule type" value="Genomic_DNA"/>
</dbReference>
<gene>
    <name evidence="6" type="ORF">J2Z65_004225</name>
</gene>
<dbReference type="RefSeq" id="WP_167057365.1">
    <property type="nucleotide sequence ID" value="NZ_JAAOZR010000015.1"/>
</dbReference>
<dbReference type="PANTHER" id="PTHR30290">
    <property type="entry name" value="PERIPLASMIC BINDING COMPONENT OF ABC TRANSPORTER"/>
    <property type="match status" value="1"/>
</dbReference>
<accession>A0ABS4I261</accession>
<keyword evidence="7" id="KW-1185">Reference proteome</keyword>
<dbReference type="InterPro" id="IPR000914">
    <property type="entry name" value="SBP_5_dom"/>
</dbReference>
<organism evidence="6 7">
    <name type="scientific">Paenibacillus aceris</name>
    <dbReference type="NCBI Taxonomy" id="869555"/>
    <lineage>
        <taxon>Bacteria</taxon>
        <taxon>Bacillati</taxon>
        <taxon>Bacillota</taxon>
        <taxon>Bacilli</taxon>
        <taxon>Bacillales</taxon>
        <taxon>Paenibacillaceae</taxon>
        <taxon>Paenibacillus</taxon>
    </lineage>
</organism>
<comment type="similarity">
    <text evidence="2">Belongs to the bacterial solute-binding protein 5 family.</text>
</comment>
<proteinExistence type="inferred from homology"/>
<dbReference type="InterPro" id="IPR039424">
    <property type="entry name" value="SBP_5"/>
</dbReference>
<dbReference type="InterPro" id="IPR030678">
    <property type="entry name" value="Peptide/Ni-bd"/>
</dbReference>
<name>A0ABS4I261_9BACL</name>
<protein>
    <submittedName>
        <fullName evidence="6">Peptide/nickel transport system substrate-binding protein</fullName>
    </submittedName>
</protein>
<dbReference type="InterPro" id="IPR023765">
    <property type="entry name" value="SBP_5_CS"/>
</dbReference>
<evidence type="ECO:0000256" key="1">
    <source>
        <dbReference type="ARBA" id="ARBA00004193"/>
    </source>
</evidence>
<evidence type="ECO:0000256" key="2">
    <source>
        <dbReference type="ARBA" id="ARBA00005695"/>
    </source>
</evidence>
<dbReference type="CDD" id="cd08502">
    <property type="entry name" value="PBP2_NikA_DppA_OppA_like_16"/>
    <property type="match status" value="1"/>
</dbReference>
<comment type="caution">
    <text evidence="6">The sequence shown here is derived from an EMBL/GenBank/DDBJ whole genome shotgun (WGS) entry which is preliminary data.</text>
</comment>
<dbReference type="SUPFAM" id="SSF53850">
    <property type="entry name" value="Periplasmic binding protein-like II"/>
    <property type="match status" value="1"/>
</dbReference>
<dbReference type="Pfam" id="PF00496">
    <property type="entry name" value="SBP_bac_5"/>
    <property type="match status" value="1"/>
</dbReference>
<evidence type="ECO:0000313" key="7">
    <source>
        <dbReference type="Proteomes" id="UP001519344"/>
    </source>
</evidence>
<feature type="region of interest" description="Disordered" evidence="4">
    <location>
        <begin position="24"/>
        <end position="46"/>
    </location>
</feature>
<dbReference type="Gene3D" id="3.90.76.10">
    <property type="entry name" value="Dipeptide-binding Protein, Domain 1"/>
    <property type="match status" value="1"/>
</dbReference>
<evidence type="ECO:0000259" key="5">
    <source>
        <dbReference type="Pfam" id="PF00496"/>
    </source>
</evidence>
<evidence type="ECO:0000313" key="6">
    <source>
        <dbReference type="EMBL" id="MBP1964992.1"/>
    </source>
</evidence>
<dbReference type="PIRSF" id="PIRSF002741">
    <property type="entry name" value="MppA"/>
    <property type="match status" value="1"/>
</dbReference>
<comment type="subcellular location">
    <subcellularLocation>
        <location evidence="1">Cell membrane</location>
        <topology evidence="1">Lipid-anchor</topology>
    </subcellularLocation>
</comment>
<dbReference type="Gene3D" id="3.40.190.10">
    <property type="entry name" value="Periplasmic binding protein-like II"/>
    <property type="match status" value="1"/>
</dbReference>